<dbReference type="EMBL" id="KZ613782">
    <property type="protein sequence ID" value="PMD63244.1"/>
    <property type="molecule type" value="Genomic_DNA"/>
</dbReference>
<dbReference type="Pfam" id="PF20684">
    <property type="entry name" value="Fung_rhodopsin"/>
    <property type="match status" value="1"/>
</dbReference>
<proteinExistence type="inferred from homology"/>
<evidence type="ECO:0000313" key="8">
    <source>
        <dbReference type="EMBL" id="PMD63244.1"/>
    </source>
</evidence>
<dbReference type="PANTHER" id="PTHR33048">
    <property type="entry name" value="PTH11-LIKE INTEGRAL MEMBRANE PROTEIN (AFU_ORTHOLOGUE AFUA_5G11245)"/>
    <property type="match status" value="1"/>
</dbReference>
<keyword evidence="2 6" id="KW-0812">Transmembrane</keyword>
<evidence type="ECO:0000256" key="3">
    <source>
        <dbReference type="ARBA" id="ARBA00022989"/>
    </source>
</evidence>
<dbReference type="InterPro" id="IPR049326">
    <property type="entry name" value="Rhodopsin_dom_fungi"/>
</dbReference>
<name>A0A2J6TJQ5_9HELO</name>
<dbReference type="PANTHER" id="PTHR33048:SF47">
    <property type="entry name" value="INTEGRAL MEMBRANE PROTEIN-RELATED"/>
    <property type="match status" value="1"/>
</dbReference>
<evidence type="ECO:0000256" key="1">
    <source>
        <dbReference type="ARBA" id="ARBA00004141"/>
    </source>
</evidence>
<comment type="subcellular location">
    <subcellularLocation>
        <location evidence="1">Membrane</location>
        <topology evidence="1">Multi-pass membrane protein</topology>
    </subcellularLocation>
</comment>
<evidence type="ECO:0000256" key="5">
    <source>
        <dbReference type="ARBA" id="ARBA00038359"/>
    </source>
</evidence>
<evidence type="ECO:0000259" key="7">
    <source>
        <dbReference type="Pfam" id="PF20684"/>
    </source>
</evidence>
<comment type="similarity">
    <text evidence="5">Belongs to the SAT4 family.</text>
</comment>
<protein>
    <recommendedName>
        <fullName evidence="7">Rhodopsin domain-containing protein</fullName>
    </recommendedName>
</protein>
<dbReference type="AlphaFoldDB" id="A0A2J6TJQ5"/>
<evidence type="ECO:0000256" key="6">
    <source>
        <dbReference type="SAM" id="Phobius"/>
    </source>
</evidence>
<dbReference type="RefSeq" id="XP_024740148.1">
    <property type="nucleotide sequence ID" value="XM_024886565.1"/>
</dbReference>
<evidence type="ECO:0000256" key="4">
    <source>
        <dbReference type="ARBA" id="ARBA00023136"/>
    </source>
</evidence>
<feature type="transmembrane region" description="Helical" evidence="6">
    <location>
        <begin position="155"/>
        <end position="172"/>
    </location>
</feature>
<dbReference type="InterPro" id="IPR052337">
    <property type="entry name" value="SAT4-like"/>
</dbReference>
<dbReference type="InParanoid" id="A0A2J6TJQ5"/>
<feature type="transmembrane region" description="Helical" evidence="6">
    <location>
        <begin position="38"/>
        <end position="58"/>
    </location>
</feature>
<reference evidence="8 9" key="1">
    <citation type="submission" date="2016-04" db="EMBL/GenBank/DDBJ databases">
        <title>A degradative enzymes factory behind the ericoid mycorrhizal symbiosis.</title>
        <authorList>
            <consortium name="DOE Joint Genome Institute"/>
            <person name="Martino E."/>
            <person name="Morin E."/>
            <person name="Grelet G."/>
            <person name="Kuo A."/>
            <person name="Kohler A."/>
            <person name="Daghino S."/>
            <person name="Barry K."/>
            <person name="Choi C."/>
            <person name="Cichocki N."/>
            <person name="Clum A."/>
            <person name="Copeland A."/>
            <person name="Hainaut M."/>
            <person name="Haridas S."/>
            <person name="Labutti K."/>
            <person name="Lindquist E."/>
            <person name="Lipzen A."/>
            <person name="Khouja H.-R."/>
            <person name="Murat C."/>
            <person name="Ohm R."/>
            <person name="Olson A."/>
            <person name="Spatafora J."/>
            <person name="Veneault-Fourrey C."/>
            <person name="Henrissat B."/>
            <person name="Grigoriev I."/>
            <person name="Martin F."/>
            <person name="Perotto S."/>
        </authorList>
    </citation>
    <scope>NUCLEOTIDE SEQUENCE [LARGE SCALE GENOMIC DNA]</scope>
    <source>
        <strain evidence="8 9">E</strain>
    </source>
</reference>
<evidence type="ECO:0000256" key="2">
    <source>
        <dbReference type="ARBA" id="ARBA00022692"/>
    </source>
</evidence>
<accession>A0A2J6TJQ5</accession>
<feature type="transmembrane region" description="Helical" evidence="6">
    <location>
        <begin position="78"/>
        <end position="100"/>
    </location>
</feature>
<dbReference type="OrthoDB" id="3784089at2759"/>
<feature type="transmembrane region" description="Helical" evidence="6">
    <location>
        <begin position="6"/>
        <end position="26"/>
    </location>
</feature>
<gene>
    <name evidence="8" type="ORF">K444DRAFT_661281</name>
</gene>
<dbReference type="GO" id="GO:0016020">
    <property type="term" value="C:membrane"/>
    <property type="evidence" value="ECO:0007669"/>
    <property type="project" value="UniProtKB-SubCell"/>
</dbReference>
<feature type="transmembrane region" description="Helical" evidence="6">
    <location>
        <begin position="215"/>
        <end position="235"/>
    </location>
</feature>
<keyword evidence="4 6" id="KW-0472">Membrane</keyword>
<sequence length="333" mass="37271">MMEVGQILLIICAITSCLACAARFYLRVIVKKRVELLEFALIFATVMQLVLIGMQLRIFDLLPTMQNPSSFIEAQKLFFSGTFFYFASLWAVKISINFLHIQLTRRFQRIHFLAVCNLYFLIGIWPLIYVIYFFACWPLERRWALPSGRQCPPIVHAWDFSAVCILPFPALLKVTERRLRIAICGVYSIAIVAIIVSIIRIILLAIDVQNSIKRIMVLTAVEVTVCLVVGILPGISSSFTKRYAQGGSEFSKSTPSSRLKSGKLNKPTFARLSGHDASVVGDSGDANAVELSKLGHREFGFAEQENYTNCFTGSTDQIIGPEKGGITTTTHMR</sequence>
<keyword evidence="3 6" id="KW-1133">Transmembrane helix</keyword>
<dbReference type="Proteomes" id="UP000235371">
    <property type="component" value="Unassembled WGS sequence"/>
</dbReference>
<feature type="domain" description="Rhodopsin" evidence="7">
    <location>
        <begin position="22"/>
        <end position="239"/>
    </location>
</feature>
<feature type="transmembrane region" description="Helical" evidence="6">
    <location>
        <begin position="179"/>
        <end position="203"/>
    </location>
</feature>
<organism evidence="8 9">
    <name type="scientific">Hyaloscypha bicolor E</name>
    <dbReference type="NCBI Taxonomy" id="1095630"/>
    <lineage>
        <taxon>Eukaryota</taxon>
        <taxon>Fungi</taxon>
        <taxon>Dikarya</taxon>
        <taxon>Ascomycota</taxon>
        <taxon>Pezizomycotina</taxon>
        <taxon>Leotiomycetes</taxon>
        <taxon>Helotiales</taxon>
        <taxon>Hyaloscyphaceae</taxon>
        <taxon>Hyaloscypha</taxon>
        <taxon>Hyaloscypha bicolor</taxon>
    </lineage>
</organism>
<dbReference type="GeneID" id="36594642"/>
<keyword evidence="9" id="KW-1185">Reference proteome</keyword>
<evidence type="ECO:0000313" key="9">
    <source>
        <dbReference type="Proteomes" id="UP000235371"/>
    </source>
</evidence>
<feature type="transmembrane region" description="Helical" evidence="6">
    <location>
        <begin position="112"/>
        <end position="135"/>
    </location>
</feature>